<accession>A0A9X1X1Q3</accession>
<dbReference type="Proteomes" id="UP001139450">
    <property type="component" value="Unassembled WGS sequence"/>
</dbReference>
<keyword evidence="2" id="KW-1185">Reference proteome</keyword>
<name>A0A9X1X1Q3_9SPHI</name>
<dbReference type="RefSeq" id="WP_245129380.1">
    <property type="nucleotide sequence ID" value="NZ_JALJEJ010000003.1"/>
</dbReference>
<protein>
    <submittedName>
        <fullName evidence="1">Uncharacterized protein</fullName>
    </submittedName>
</protein>
<comment type="caution">
    <text evidence="1">The sequence shown here is derived from an EMBL/GenBank/DDBJ whole genome shotgun (WGS) entry which is preliminary data.</text>
</comment>
<gene>
    <name evidence="1" type="ORF">MUY27_07475</name>
</gene>
<reference evidence="1" key="1">
    <citation type="submission" date="2022-04" db="EMBL/GenBank/DDBJ databases">
        <title>Mucilaginibacter sp. RS28 isolated from freshwater.</title>
        <authorList>
            <person name="Ko S.-R."/>
        </authorList>
    </citation>
    <scope>NUCLEOTIDE SEQUENCE</scope>
    <source>
        <strain evidence="1">RS28</strain>
    </source>
</reference>
<organism evidence="1 2">
    <name type="scientific">Mucilaginibacter straminoryzae</name>
    <dbReference type="NCBI Taxonomy" id="2932774"/>
    <lineage>
        <taxon>Bacteria</taxon>
        <taxon>Pseudomonadati</taxon>
        <taxon>Bacteroidota</taxon>
        <taxon>Sphingobacteriia</taxon>
        <taxon>Sphingobacteriales</taxon>
        <taxon>Sphingobacteriaceae</taxon>
        <taxon>Mucilaginibacter</taxon>
    </lineage>
</organism>
<evidence type="ECO:0000313" key="1">
    <source>
        <dbReference type="EMBL" id="MCJ8209544.1"/>
    </source>
</evidence>
<proteinExistence type="predicted"/>
<dbReference type="EMBL" id="JALJEJ010000003">
    <property type="protein sequence ID" value="MCJ8209544.1"/>
    <property type="molecule type" value="Genomic_DNA"/>
</dbReference>
<dbReference type="AlphaFoldDB" id="A0A9X1X1Q3"/>
<sequence length="173" mass="20364">MSIQQFGLKEIKAEIKHYSDVQLADLCLRMAKYKKENKELLAYLLFLSHDEAAFIDQVKSESSLMFSQLSSHSYQAAKGLRKILRFINKQIKFSASKQVEVELLLHFCRDYLDNVDRKASYKPLRQILTRQLQKVKASISKLHEDLQFDYRQEFDELLGDLGNKLLWFNIKDI</sequence>
<evidence type="ECO:0000313" key="2">
    <source>
        <dbReference type="Proteomes" id="UP001139450"/>
    </source>
</evidence>